<dbReference type="OrthoDB" id="6435556at2759"/>
<gene>
    <name evidence="1" type="ORF">X975_19434</name>
</gene>
<keyword evidence="2" id="KW-1185">Reference proteome</keyword>
<dbReference type="STRING" id="407821.A0A087TTH2"/>
<evidence type="ECO:0000313" key="2">
    <source>
        <dbReference type="Proteomes" id="UP000054359"/>
    </source>
</evidence>
<name>A0A087TTH2_STEMI</name>
<protein>
    <submittedName>
        <fullName evidence="1">Uncharacterized protein</fullName>
    </submittedName>
</protein>
<reference evidence="1 2" key="1">
    <citation type="submission" date="2013-11" db="EMBL/GenBank/DDBJ databases">
        <title>Genome sequencing of Stegodyphus mimosarum.</title>
        <authorList>
            <person name="Bechsgaard J."/>
        </authorList>
    </citation>
    <scope>NUCLEOTIDE SEQUENCE [LARGE SCALE GENOMIC DNA]</scope>
</reference>
<evidence type="ECO:0000313" key="1">
    <source>
        <dbReference type="EMBL" id="KFM68411.1"/>
    </source>
</evidence>
<dbReference type="Proteomes" id="UP000054359">
    <property type="component" value="Unassembled WGS sequence"/>
</dbReference>
<dbReference type="EMBL" id="KK116672">
    <property type="protein sequence ID" value="KFM68411.1"/>
    <property type="molecule type" value="Genomic_DNA"/>
</dbReference>
<feature type="non-terminal residue" evidence="1">
    <location>
        <position position="110"/>
    </location>
</feature>
<sequence length="110" mass="12653">MLEPTIFTEDPDYPDEKNFEVTWFCLRLDKDETLTELGEFKYDTNNPSGPITDRSTIKEEEYKGGCFGKGPGLMEIGSGNYELKSDTFWTWDAFYEIIAVIKKDDKVTEG</sequence>
<dbReference type="AlphaFoldDB" id="A0A087TTH2"/>
<organism evidence="1 2">
    <name type="scientific">Stegodyphus mimosarum</name>
    <name type="common">African social velvet spider</name>
    <dbReference type="NCBI Taxonomy" id="407821"/>
    <lineage>
        <taxon>Eukaryota</taxon>
        <taxon>Metazoa</taxon>
        <taxon>Ecdysozoa</taxon>
        <taxon>Arthropoda</taxon>
        <taxon>Chelicerata</taxon>
        <taxon>Arachnida</taxon>
        <taxon>Araneae</taxon>
        <taxon>Araneomorphae</taxon>
        <taxon>Entelegynae</taxon>
        <taxon>Eresoidea</taxon>
        <taxon>Eresidae</taxon>
        <taxon>Stegodyphus</taxon>
    </lineage>
</organism>
<proteinExistence type="predicted"/>
<accession>A0A087TTH2</accession>